<dbReference type="CDD" id="cd00685">
    <property type="entry name" value="Trans_IPPS_HT"/>
    <property type="match status" value="1"/>
</dbReference>
<dbReference type="PANTHER" id="PTHR12001">
    <property type="entry name" value="GERANYLGERANYL PYROPHOSPHATE SYNTHASE"/>
    <property type="match status" value="1"/>
</dbReference>
<reference evidence="4 7" key="1">
    <citation type="submission" date="2021-01" db="EMBL/GenBank/DDBJ databases">
        <title>Sequencing the genomes of 1000 actinobacteria strains.</title>
        <authorList>
            <person name="Klenk H.-P."/>
        </authorList>
    </citation>
    <scope>NUCLEOTIDE SEQUENCE [LARGE SCALE GENOMIC DNA]</scope>
    <source>
        <strain evidence="4 7">DSM 44581</strain>
    </source>
</reference>
<keyword evidence="3 4" id="KW-0808">Transferase</keyword>
<dbReference type="EC" id="2.5.1.1" evidence="4"/>
<dbReference type="NCBIfam" id="NF041169">
    <property type="entry name" value="f2_encap_cargo4"/>
    <property type="match status" value="1"/>
</dbReference>
<evidence type="ECO:0000256" key="3">
    <source>
        <dbReference type="RuleBase" id="RU004466"/>
    </source>
</evidence>
<accession>A0A8T8HVK1</accession>
<evidence type="ECO:0000313" key="5">
    <source>
        <dbReference type="EMBL" id="QTR02578.1"/>
    </source>
</evidence>
<dbReference type="InterPro" id="IPR033749">
    <property type="entry name" value="Polyprenyl_synt_CS"/>
</dbReference>
<organism evidence="5 6">
    <name type="scientific">Saccharothrix algeriensis</name>
    <dbReference type="NCBI Taxonomy" id="173560"/>
    <lineage>
        <taxon>Bacteria</taxon>
        <taxon>Bacillati</taxon>
        <taxon>Actinomycetota</taxon>
        <taxon>Actinomycetes</taxon>
        <taxon>Pseudonocardiales</taxon>
        <taxon>Pseudonocardiaceae</taxon>
        <taxon>Saccharothrix</taxon>
    </lineage>
</organism>
<evidence type="ECO:0000313" key="4">
    <source>
        <dbReference type="EMBL" id="MBM7814218.1"/>
    </source>
</evidence>
<dbReference type="EMBL" id="CP072788">
    <property type="protein sequence ID" value="QTR02578.1"/>
    <property type="molecule type" value="Genomic_DNA"/>
</dbReference>
<name>A0A8T8HVK1_9PSEU</name>
<protein>
    <submittedName>
        <fullName evidence="4">Geranylgeranyl diphosphate synthase type I</fullName>
        <ecNumber evidence="4">2.5.1.1</ecNumber>
        <ecNumber evidence="4">2.5.1.10</ecNumber>
        <ecNumber evidence="4">2.5.1.29</ecNumber>
    </submittedName>
    <submittedName>
        <fullName evidence="5">Polyprenyl synthetase family protein</fullName>
    </submittedName>
</protein>
<dbReference type="PANTHER" id="PTHR12001:SF86">
    <property type="entry name" value="GERANYLGERANYL DIPHOSPHATE SYNTHASE"/>
    <property type="match status" value="1"/>
</dbReference>
<keyword evidence="1" id="KW-0479">Metal-binding</keyword>
<evidence type="ECO:0000313" key="7">
    <source>
        <dbReference type="Proteomes" id="UP001195724"/>
    </source>
</evidence>
<dbReference type="GO" id="GO:0004161">
    <property type="term" value="F:dimethylallyltranstransferase activity"/>
    <property type="evidence" value="ECO:0007669"/>
    <property type="project" value="UniProtKB-EC"/>
</dbReference>
<evidence type="ECO:0000256" key="2">
    <source>
        <dbReference type="ARBA" id="ARBA00022842"/>
    </source>
</evidence>
<dbReference type="GO" id="GO:0008299">
    <property type="term" value="P:isoprenoid biosynthetic process"/>
    <property type="evidence" value="ECO:0007669"/>
    <property type="project" value="InterPro"/>
</dbReference>
<dbReference type="AlphaFoldDB" id="A0A8T8HVK1"/>
<evidence type="ECO:0000313" key="6">
    <source>
        <dbReference type="Proteomes" id="UP000671828"/>
    </source>
</evidence>
<reference evidence="5" key="2">
    <citation type="submission" date="2021-04" db="EMBL/GenBank/DDBJ databases">
        <title>Saccharothrix algeriensis WGS.</title>
        <authorList>
            <person name="Stuskova K."/>
            <person name="Hakalova E."/>
            <person name="Tebbal A.B."/>
            <person name="Eichmeier A."/>
        </authorList>
    </citation>
    <scope>NUCLEOTIDE SEQUENCE</scope>
    <source>
        <strain evidence="5">NRRL B-24137</strain>
    </source>
</reference>
<dbReference type="SFLD" id="SFLDS00005">
    <property type="entry name" value="Isoprenoid_Synthase_Type_I"/>
    <property type="match status" value="1"/>
</dbReference>
<dbReference type="InterPro" id="IPR000092">
    <property type="entry name" value="Polyprenyl_synt"/>
</dbReference>
<keyword evidence="2" id="KW-0460">Magnesium</keyword>
<dbReference type="SUPFAM" id="SSF48576">
    <property type="entry name" value="Terpenoid synthases"/>
    <property type="match status" value="1"/>
</dbReference>
<dbReference type="PROSITE" id="PS00723">
    <property type="entry name" value="POLYPRENYL_SYNTHASE_1"/>
    <property type="match status" value="1"/>
</dbReference>
<dbReference type="EMBL" id="JAFBCL010000001">
    <property type="protein sequence ID" value="MBM7814218.1"/>
    <property type="molecule type" value="Genomic_DNA"/>
</dbReference>
<dbReference type="EC" id="2.5.1.29" evidence="4"/>
<keyword evidence="7" id="KW-1185">Reference proteome</keyword>
<sequence length="346" mass="36277">MTDLDATPAHRSAHEVLSRSRAGVGPALRAAVDRLPDSMRVIAGYHLGWWDEHGRPSGAEAGKALRPALVLLAARAVGGSAATALPAAVAVELVHNFSLLHDDVMDGDTTRRHRPTAWTVFGVNAAILAGDALLTLALDLLAGSGHPAAARSIRVLAEATQRLHDGQAADLSFEDRADVRLDECVRMARNKTAGLVGAACALGALFGGGDDAQVERLRLFGEDTGLAFQFADDELGIWGDPAVTGKPAHSDLANRKKSLPVVAALTSGTPAARELHALYRAGGPLSGPDLVRAAELVEAAGARDWGRERADELLERALGSLRAGTPDEAAHRDLAALARLAIHRDR</sequence>
<dbReference type="GO" id="GO:0004337">
    <property type="term" value="F:(2E,6E)-farnesyl diphosphate synthase activity"/>
    <property type="evidence" value="ECO:0007669"/>
    <property type="project" value="UniProtKB-EC"/>
</dbReference>
<dbReference type="Pfam" id="PF00348">
    <property type="entry name" value="polyprenyl_synt"/>
    <property type="match status" value="1"/>
</dbReference>
<dbReference type="Proteomes" id="UP000671828">
    <property type="component" value="Chromosome"/>
</dbReference>
<dbReference type="InterPro" id="IPR008949">
    <property type="entry name" value="Isoprenoid_synthase_dom_sf"/>
</dbReference>
<comment type="similarity">
    <text evidence="3">Belongs to the FPP/GGPP synthase family.</text>
</comment>
<dbReference type="GO" id="GO:0046872">
    <property type="term" value="F:metal ion binding"/>
    <property type="evidence" value="ECO:0007669"/>
    <property type="project" value="UniProtKB-KW"/>
</dbReference>
<dbReference type="RefSeq" id="WP_204844762.1">
    <property type="nucleotide sequence ID" value="NZ_JAFBCL010000001.1"/>
</dbReference>
<evidence type="ECO:0000256" key="1">
    <source>
        <dbReference type="ARBA" id="ARBA00022723"/>
    </source>
</evidence>
<proteinExistence type="inferred from homology"/>
<dbReference type="EC" id="2.5.1.10" evidence="4"/>
<dbReference type="Proteomes" id="UP001195724">
    <property type="component" value="Unassembled WGS sequence"/>
</dbReference>
<dbReference type="SFLD" id="SFLDG01017">
    <property type="entry name" value="Polyprenyl_Transferase_Like"/>
    <property type="match status" value="1"/>
</dbReference>
<gene>
    <name evidence="5" type="ORF">J7S33_26330</name>
    <name evidence="4" type="ORF">JOE68_005083</name>
</gene>
<dbReference type="GO" id="GO:0004311">
    <property type="term" value="F:geranylgeranyl diphosphate synthase activity"/>
    <property type="evidence" value="ECO:0007669"/>
    <property type="project" value="UniProtKB-EC"/>
</dbReference>
<dbReference type="Gene3D" id="1.10.600.10">
    <property type="entry name" value="Farnesyl Diphosphate Synthase"/>
    <property type="match status" value="1"/>
</dbReference>